<dbReference type="PANTHER" id="PTHR20903:SF0">
    <property type="entry name" value="PREFOLDIN SUBUNIT 1"/>
    <property type="match status" value="1"/>
</dbReference>
<dbReference type="AlphaFoldDB" id="A0A420YBN8"/>
<evidence type="ECO:0008006" key="5">
    <source>
        <dbReference type="Google" id="ProtNLM"/>
    </source>
</evidence>
<keyword evidence="2" id="KW-0143">Chaperone</keyword>
<dbReference type="Gene3D" id="1.10.287.370">
    <property type="match status" value="1"/>
</dbReference>
<dbReference type="InterPro" id="IPR002777">
    <property type="entry name" value="PFD_beta-like"/>
</dbReference>
<dbReference type="Pfam" id="PF01920">
    <property type="entry name" value="Prefoldin_2"/>
    <property type="match status" value="1"/>
</dbReference>
<dbReference type="Proteomes" id="UP000275385">
    <property type="component" value="Unassembled WGS sequence"/>
</dbReference>
<comment type="similarity">
    <text evidence="1">Belongs to the prefoldin subunit beta family.</text>
</comment>
<dbReference type="GO" id="GO:0044183">
    <property type="term" value="F:protein folding chaperone"/>
    <property type="evidence" value="ECO:0007669"/>
    <property type="project" value="TreeGrafter"/>
</dbReference>
<comment type="caution">
    <text evidence="3">The sequence shown here is derived from an EMBL/GenBank/DDBJ whole genome shotgun (WGS) entry which is preliminary data.</text>
</comment>
<sequence>MSLSNEALRKLLTEIEAQAIATQQQISLVKSQMASKQREMRLAQLTRSEIASLPSDTAVYEGVGKMFVSTPVSGLQEKLDHQSKDMQTDLESLNKRLHYLETTAKNSQEHIEKMLQGAGQA</sequence>
<name>A0A420YBN8_9PEZI</name>
<dbReference type="SUPFAM" id="SSF46579">
    <property type="entry name" value="Prefoldin"/>
    <property type="match status" value="1"/>
</dbReference>
<keyword evidence="4" id="KW-1185">Reference proteome</keyword>
<accession>A0A420YBN8</accession>
<dbReference type="GO" id="GO:0051082">
    <property type="term" value="F:unfolded protein binding"/>
    <property type="evidence" value="ECO:0007669"/>
    <property type="project" value="InterPro"/>
</dbReference>
<organism evidence="3 4">
    <name type="scientific">Coniochaeta pulveracea</name>
    <dbReference type="NCBI Taxonomy" id="177199"/>
    <lineage>
        <taxon>Eukaryota</taxon>
        <taxon>Fungi</taxon>
        <taxon>Dikarya</taxon>
        <taxon>Ascomycota</taxon>
        <taxon>Pezizomycotina</taxon>
        <taxon>Sordariomycetes</taxon>
        <taxon>Sordariomycetidae</taxon>
        <taxon>Coniochaetales</taxon>
        <taxon>Coniochaetaceae</taxon>
        <taxon>Coniochaeta</taxon>
    </lineage>
</organism>
<dbReference type="InterPro" id="IPR009053">
    <property type="entry name" value="Prefoldin"/>
</dbReference>
<dbReference type="PANTHER" id="PTHR20903">
    <property type="entry name" value="PREFOLDIN SUBUNIT 1-RELATED"/>
    <property type="match status" value="1"/>
</dbReference>
<dbReference type="CDD" id="cd23164">
    <property type="entry name" value="Prefoldin_1"/>
    <property type="match status" value="1"/>
</dbReference>
<dbReference type="STRING" id="177199.A0A420YBN8"/>
<proteinExistence type="inferred from homology"/>
<dbReference type="OrthoDB" id="2015447at2759"/>
<dbReference type="GO" id="GO:0016272">
    <property type="term" value="C:prefoldin complex"/>
    <property type="evidence" value="ECO:0007669"/>
    <property type="project" value="InterPro"/>
</dbReference>
<evidence type="ECO:0000256" key="2">
    <source>
        <dbReference type="ARBA" id="ARBA00023186"/>
    </source>
</evidence>
<gene>
    <name evidence="3" type="ORF">DL546_001596</name>
</gene>
<evidence type="ECO:0000256" key="1">
    <source>
        <dbReference type="ARBA" id="ARBA00008045"/>
    </source>
</evidence>
<dbReference type="GO" id="GO:0005737">
    <property type="term" value="C:cytoplasm"/>
    <property type="evidence" value="ECO:0007669"/>
    <property type="project" value="TreeGrafter"/>
</dbReference>
<dbReference type="EMBL" id="QVQW01000022">
    <property type="protein sequence ID" value="RKU45227.1"/>
    <property type="molecule type" value="Genomic_DNA"/>
</dbReference>
<evidence type="ECO:0000313" key="4">
    <source>
        <dbReference type="Proteomes" id="UP000275385"/>
    </source>
</evidence>
<evidence type="ECO:0000313" key="3">
    <source>
        <dbReference type="EMBL" id="RKU45227.1"/>
    </source>
</evidence>
<protein>
    <recommendedName>
        <fullName evidence="5">Prefoldin subunit 1</fullName>
    </recommendedName>
</protein>
<reference evidence="3 4" key="1">
    <citation type="submission" date="2018-08" db="EMBL/GenBank/DDBJ databases">
        <title>Draft genome of the lignicolous fungus Coniochaeta pulveracea.</title>
        <authorList>
            <person name="Borstlap C.J."/>
            <person name="De Witt R.N."/>
            <person name="Botha A."/>
            <person name="Volschenk H."/>
        </authorList>
    </citation>
    <scope>NUCLEOTIDE SEQUENCE [LARGE SCALE GENOMIC DNA]</scope>
    <source>
        <strain evidence="3 4">CAB683</strain>
    </source>
</reference>